<sequence>MRRNLSHIIAAAFNEPLLLEPAYARVFFCALGREMGQQVFRYHNSRYSLMLPECWLKRTSTWPEVNDRPVFTGW</sequence>
<evidence type="ECO:0000313" key="1">
    <source>
        <dbReference type="EMBL" id="STI87369.1"/>
    </source>
</evidence>
<accession>A0A376UD79</accession>
<dbReference type="EMBL" id="UGEB01000001">
    <property type="protein sequence ID" value="STK43473.1"/>
    <property type="molecule type" value="Genomic_DNA"/>
</dbReference>
<dbReference type="Proteomes" id="UP000254079">
    <property type="component" value="Unassembled WGS sequence"/>
</dbReference>
<gene>
    <name evidence="2" type="ORF">NCTC8179_00166</name>
    <name evidence="1" type="ORF">NCTC8622_06524</name>
</gene>
<reference evidence="3 4" key="1">
    <citation type="submission" date="2018-06" db="EMBL/GenBank/DDBJ databases">
        <authorList>
            <consortium name="Pathogen Informatics"/>
            <person name="Doyle S."/>
        </authorList>
    </citation>
    <scope>NUCLEOTIDE SEQUENCE [LARGE SCALE GENOMIC DNA]</scope>
    <source>
        <strain evidence="2 4">NCTC8179</strain>
        <strain evidence="1 3">NCTC8622</strain>
    </source>
</reference>
<dbReference type="AlphaFoldDB" id="A0A376UD79"/>
<evidence type="ECO:0000313" key="3">
    <source>
        <dbReference type="Proteomes" id="UP000254079"/>
    </source>
</evidence>
<dbReference type="Proteomes" id="UP000255543">
    <property type="component" value="Unassembled WGS sequence"/>
</dbReference>
<name>A0A376UD79_ECOLX</name>
<protein>
    <submittedName>
        <fullName evidence="1">Phage head-tail preconnector protein [contains: scaffold protein]</fullName>
    </submittedName>
</protein>
<organism evidence="1 3">
    <name type="scientific">Escherichia coli</name>
    <dbReference type="NCBI Taxonomy" id="562"/>
    <lineage>
        <taxon>Bacteria</taxon>
        <taxon>Pseudomonadati</taxon>
        <taxon>Pseudomonadota</taxon>
        <taxon>Gammaproteobacteria</taxon>
        <taxon>Enterobacterales</taxon>
        <taxon>Enterobacteriaceae</taxon>
        <taxon>Escherichia</taxon>
    </lineage>
</organism>
<proteinExistence type="predicted"/>
<evidence type="ECO:0000313" key="2">
    <source>
        <dbReference type="EMBL" id="STK43473.1"/>
    </source>
</evidence>
<evidence type="ECO:0000313" key="4">
    <source>
        <dbReference type="Proteomes" id="UP000255543"/>
    </source>
</evidence>
<dbReference type="EMBL" id="UGCP01000002">
    <property type="protein sequence ID" value="STI87369.1"/>
    <property type="molecule type" value="Genomic_DNA"/>
</dbReference>